<evidence type="ECO:0000256" key="5">
    <source>
        <dbReference type="ARBA" id="ARBA00055319"/>
    </source>
</evidence>
<dbReference type="Pfam" id="PF01628">
    <property type="entry name" value="HrcA"/>
    <property type="match status" value="1"/>
</dbReference>
<feature type="domain" description="Heat-inducible transcription repressor HrcA C-terminal" evidence="7">
    <location>
        <begin position="105"/>
        <end position="326"/>
    </location>
</feature>
<dbReference type="Gene3D" id="1.10.10.10">
    <property type="entry name" value="Winged helix-like DNA-binding domain superfamily/Winged helix DNA-binding domain"/>
    <property type="match status" value="1"/>
</dbReference>
<evidence type="ECO:0000259" key="7">
    <source>
        <dbReference type="Pfam" id="PF01628"/>
    </source>
</evidence>
<evidence type="ECO:0000256" key="4">
    <source>
        <dbReference type="ARBA" id="ARBA00023163"/>
    </source>
</evidence>
<dbReference type="InterPro" id="IPR036388">
    <property type="entry name" value="WH-like_DNA-bd_sf"/>
</dbReference>
<evidence type="ECO:0000256" key="3">
    <source>
        <dbReference type="ARBA" id="ARBA00023016"/>
    </source>
</evidence>
<dbReference type="GO" id="GO:0045892">
    <property type="term" value="P:negative regulation of DNA-templated transcription"/>
    <property type="evidence" value="ECO:0007669"/>
    <property type="project" value="UniProtKB-UniRule"/>
</dbReference>
<keyword evidence="3 6" id="KW-0346">Stress response</keyword>
<dbReference type="InterPro" id="IPR023120">
    <property type="entry name" value="WHTH_transcript_rep_HrcA_IDD"/>
</dbReference>
<dbReference type="STRING" id="1528099.AL705_07245"/>
<dbReference type="PANTHER" id="PTHR34824">
    <property type="entry name" value="HEAT-INDUCIBLE TRANSCRIPTION REPRESSOR HRCA"/>
    <property type="match status" value="1"/>
</dbReference>
<dbReference type="RefSeq" id="WP_053962435.1">
    <property type="nucleotide sequence ID" value="NZ_CAMJVL010000003.1"/>
</dbReference>
<dbReference type="InterPro" id="IPR001034">
    <property type="entry name" value="DeoR_HTH"/>
</dbReference>
<dbReference type="HAMAP" id="MF_00081">
    <property type="entry name" value="HrcA"/>
    <property type="match status" value="1"/>
</dbReference>
<dbReference type="PATRIC" id="fig|1528099.3.peg.1427"/>
<gene>
    <name evidence="6" type="primary">hrcA</name>
    <name evidence="9" type="ORF">AL705_07245</name>
</gene>
<comment type="similarity">
    <text evidence="6">Belongs to the HrcA family.</text>
</comment>
<evidence type="ECO:0000313" key="10">
    <source>
        <dbReference type="Proteomes" id="UP000068137"/>
    </source>
</evidence>
<dbReference type="AlphaFoldDB" id="A0A0M4MCX2"/>
<dbReference type="InterPro" id="IPR021153">
    <property type="entry name" value="HrcA_C"/>
</dbReference>
<sequence>MARADERRLKVLRAIVTDFVASHEPVGSKALVEKYQLGVSSATIRNDMAVLEAQGYITQPHPSSGRVPTEKGYREFVDNIEQIKPLSRAERTAIRRFLDNSISIDDVLNRGIRLLSQLTQQVAVIQYPTLHCASVQHVEIIQMADRRVLVVIITDRGRVDQRIVEFDRDLTPDAVTTLQQEFITALKCRTLSEASTAVAALLADPHHPYAKELARAGHIILDTLVEHPEERLLLGGTSHLTRHASSFHGSLQELLDALEEQVVILKLLNSAATNPLGDPHAVTVRIGEETHLEHIHGTSVVSTTYGTDDSVFGGLGVIGPTRMDYLTNIAAVSAVARYIGEILAGH</sequence>
<dbReference type="KEGG" id="cbq:AL705_07245"/>
<dbReference type="InterPro" id="IPR002571">
    <property type="entry name" value="HrcA"/>
</dbReference>
<evidence type="ECO:0000256" key="1">
    <source>
        <dbReference type="ARBA" id="ARBA00022491"/>
    </source>
</evidence>
<reference evidence="9 10" key="1">
    <citation type="journal article" date="2015" name="Genome Announc.">
        <title>Complete Genome Sequences for Two Strains of a Novel Fastidious, Partially Acid-Fast, Gram-Positive Corynebacterineae Bacterium, Derived from Human Clinical Samples.</title>
        <authorList>
            <person name="Nicholson A.C."/>
            <person name="Bell M."/>
            <person name="Humrighouse B.W."/>
            <person name="McQuiston J.R."/>
        </authorList>
    </citation>
    <scope>NUCLEOTIDE SEQUENCE [LARGE SCALE GENOMIC DNA]</scope>
    <source>
        <strain evidence="9 10">X1698</strain>
    </source>
</reference>
<dbReference type="SUPFAM" id="SSF55781">
    <property type="entry name" value="GAF domain-like"/>
    <property type="match status" value="1"/>
</dbReference>
<evidence type="ECO:0000313" key="9">
    <source>
        <dbReference type="EMBL" id="ALE19362.1"/>
    </source>
</evidence>
<evidence type="ECO:0000259" key="8">
    <source>
        <dbReference type="Pfam" id="PF08220"/>
    </source>
</evidence>
<dbReference type="OrthoDB" id="9783139at2"/>
<keyword evidence="4 6" id="KW-0804">Transcription</keyword>
<dbReference type="PANTHER" id="PTHR34824:SF1">
    <property type="entry name" value="HEAT-INDUCIBLE TRANSCRIPTION REPRESSOR HRCA"/>
    <property type="match status" value="1"/>
</dbReference>
<keyword evidence="2 6" id="KW-0805">Transcription regulation</keyword>
<dbReference type="NCBIfam" id="TIGR00331">
    <property type="entry name" value="hrcA"/>
    <property type="match status" value="1"/>
</dbReference>
<dbReference type="Proteomes" id="UP000068137">
    <property type="component" value="Chromosome"/>
</dbReference>
<dbReference type="GO" id="GO:0003700">
    <property type="term" value="F:DNA-binding transcription factor activity"/>
    <property type="evidence" value="ECO:0007669"/>
    <property type="project" value="InterPro"/>
</dbReference>
<dbReference type="Gene3D" id="3.30.450.40">
    <property type="match status" value="1"/>
</dbReference>
<dbReference type="PIRSF" id="PIRSF005485">
    <property type="entry name" value="HrcA"/>
    <property type="match status" value="1"/>
</dbReference>
<dbReference type="Pfam" id="PF08220">
    <property type="entry name" value="HTH_DeoR"/>
    <property type="match status" value="1"/>
</dbReference>
<dbReference type="SUPFAM" id="SSF46785">
    <property type="entry name" value="Winged helix' DNA-binding domain"/>
    <property type="match status" value="1"/>
</dbReference>
<protein>
    <recommendedName>
        <fullName evidence="6">Heat-inducible transcription repressor HrcA</fullName>
    </recommendedName>
</protein>
<dbReference type="InterPro" id="IPR036390">
    <property type="entry name" value="WH_DNA-bd_sf"/>
</dbReference>
<evidence type="ECO:0000256" key="2">
    <source>
        <dbReference type="ARBA" id="ARBA00023015"/>
    </source>
</evidence>
<dbReference type="Gene3D" id="3.30.390.60">
    <property type="entry name" value="Heat-inducible transcription repressor hrca homolog, domain 3"/>
    <property type="match status" value="1"/>
</dbReference>
<dbReference type="FunFam" id="1.10.10.10:FF:000049">
    <property type="entry name" value="Heat-inducible transcription repressor HrcA"/>
    <property type="match status" value="1"/>
</dbReference>
<dbReference type="GO" id="GO:0003677">
    <property type="term" value="F:DNA binding"/>
    <property type="evidence" value="ECO:0007669"/>
    <property type="project" value="InterPro"/>
</dbReference>
<evidence type="ECO:0000256" key="6">
    <source>
        <dbReference type="HAMAP-Rule" id="MF_00081"/>
    </source>
</evidence>
<dbReference type="EMBL" id="CP012390">
    <property type="protein sequence ID" value="ALE19362.1"/>
    <property type="molecule type" value="Genomic_DNA"/>
</dbReference>
<dbReference type="InterPro" id="IPR029016">
    <property type="entry name" value="GAF-like_dom_sf"/>
</dbReference>
<feature type="domain" description="HTH deoR-type" evidence="8">
    <location>
        <begin position="20"/>
        <end position="61"/>
    </location>
</feature>
<keyword evidence="1 6" id="KW-0678">Repressor</keyword>
<accession>A0A0M4MCX2</accession>
<proteinExistence type="inferred from homology"/>
<dbReference type="GeneID" id="84895337"/>
<comment type="function">
    <text evidence="5 6">Negative regulator of class I heat shock genes (grpE-dnaK-dnaJ and groELS operons). Prevents heat-shock induction of these operons.</text>
</comment>
<name>A0A0M4MCX2_9ACTN</name>
<organism evidence="9 10">
    <name type="scientific">Lawsonella clevelandensis</name>
    <dbReference type="NCBI Taxonomy" id="1528099"/>
    <lineage>
        <taxon>Bacteria</taxon>
        <taxon>Bacillati</taxon>
        <taxon>Actinomycetota</taxon>
        <taxon>Actinomycetes</taxon>
        <taxon>Mycobacteriales</taxon>
        <taxon>Lawsonellaceae</taxon>
        <taxon>Lawsonella</taxon>
    </lineage>
</organism>